<proteinExistence type="predicted"/>
<keyword evidence="3" id="KW-0808">Transferase</keyword>
<dbReference type="AlphaFoldDB" id="A0A379AI74"/>
<reference evidence="3 4" key="1">
    <citation type="submission" date="2018-06" db="EMBL/GenBank/DDBJ databases">
        <authorList>
            <consortium name="Pathogen Informatics"/>
            <person name="Doyle S."/>
        </authorList>
    </citation>
    <scope>NUCLEOTIDE SEQUENCE [LARGE SCALE GENOMIC DNA]</scope>
    <source>
        <strain evidence="3 4">NCTC9381</strain>
    </source>
</reference>
<evidence type="ECO:0000259" key="2">
    <source>
        <dbReference type="Pfam" id="PF22020"/>
    </source>
</evidence>
<organism evidence="3 4">
    <name type="scientific">Enterobacter agglomerans</name>
    <name type="common">Erwinia herbicola</name>
    <name type="synonym">Pantoea agglomerans</name>
    <dbReference type="NCBI Taxonomy" id="549"/>
    <lineage>
        <taxon>Bacteria</taxon>
        <taxon>Pseudomonadati</taxon>
        <taxon>Pseudomonadota</taxon>
        <taxon>Gammaproteobacteria</taxon>
        <taxon>Enterobacterales</taxon>
        <taxon>Erwiniaceae</taxon>
        <taxon>Pantoea</taxon>
        <taxon>Pantoea agglomerans group</taxon>
    </lineage>
</organism>
<dbReference type="InterPro" id="IPR054170">
    <property type="entry name" value="RlmL_1st"/>
</dbReference>
<dbReference type="Proteomes" id="UP000254640">
    <property type="component" value="Unassembled WGS sequence"/>
</dbReference>
<dbReference type="PANTHER" id="PTHR47313:SF1">
    <property type="entry name" value="RIBOSOMAL RNA LARGE SUBUNIT METHYLTRANSFERASE K_L"/>
    <property type="match status" value="1"/>
</dbReference>
<dbReference type="EC" id="2.1.1.173" evidence="3"/>
<feature type="domain" description="RlmL ferredoxin-like" evidence="2">
    <location>
        <begin position="4"/>
        <end position="58"/>
    </location>
</feature>
<dbReference type="Pfam" id="PF22020">
    <property type="entry name" value="RlmL_1st"/>
    <property type="match status" value="1"/>
</dbReference>
<dbReference type="CDD" id="cd11715">
    <property type="entry name" value="THUMP_AdoMetMT"/>
    <property type="match status" value="1"/>
</dbReference>
<evidence type="ECO:0000313" key="3">
    <source>
        <dbReference type="EMBL" id="SUB17526.1"/>
    </source>
</evidence>
<gene>
    <name evidence="3" type="primary">rlmL_3</name>
    <name evidence="3" type="ORF">NCTC9381_03455</name>
</gene>
<dbReference type="GO" id="GO:0052915">
    <property type="term" value="F:23S rRNA (guanine(2445)-N(2))-methyltransferase activity"/>
    <property type="evidence" value="ECO:0007669"/>
    <property type="project" value="UniProtKB-EC"/>
</dbReference>
<evidence type="ECO:0000313" key="4">
    <source>
        <dbReference type="Proteomes" id="UP000254640"/>
    </source>
</evidence>
<accession>A0A379AI74</accession>
<keyword evidence="1 3" id="KW-0489">Methyltransferase</keyword>
<dbReference type="EMBL" id="UGSO01000001">
    <property type="protein sequence ID" value="SUB17526.1"/>
    <property type="molecule type" value="Genomic_DNA"/>
</dbReference>
<dbReference type="PANTHER" id="PTHR47313">
    <property type="entry name" value="RIBOSOMAL RNA LARGE SUBUNIT METHYLTRANSFERASE K/L"/>
    <property type="match status" value="1"/>
</dbReference>
<evidence type="ECO:0000256" key="1">
    <source>
        <dbReference type="ARBA" id="ARBA00022603"/>
    </source>
</evidence>
<name>A0A379AI74_ENTAG</name>
<keyword evidence="4" id="KW-1185">Reference proteome</keyword>
<protein>
    <submittedName>
        <fullName evidence="3">Ribosomal RNA large subunit methyltransferase L</fullName>
        <ecNumber evidence="3">2.1.1.173</ecNumber>
    </submittedName>
</protein>
<sequence length="103" mass="11646">MNSLFASTARGLEELLKSELDALGAQDLQVVQGGVHYEADDRTMYQSLMWSRLASRILLPLGEFGVYSDLDLYLGVQSVDWPTMFGSDKTFCCAFQRHQRFDS</sequence>
<dbReference type="GO" id="GO:0070043">
    <property type="term" value="F:rRNA (guanine-N7-)-methyltransferase activity"/>
    <property type="evidence" value="ECO:0007669"/>
    <property type="project" value="TreeGrafter"/>
</dbReference>
<dbReference type="Gene3D" id="3.30.2130.30">
    <property type="match status" value="1"/>
</dbReference>